<dbReference type="RefSeq" id="WP_209897185.1">
    <property type="nucleotide sequence ID" value="NZ_JAGGMR010000001.1"/>
</dbReference>
<dbReference type="PANTHER" id="PTHR34853">
    <property type="match status" value="1"/>
</dbReference>
<accession>A0ABS4QQM5</accession>
<dbReference type="EMBL" id="JAGGMR010000001">
    <property type="protein sequence ID" value="MBP2193999.1"/>
    <property type="molecule type" value="Genomic_DNA"/>
</dbReference>
<organism evidence="2 3">
    <name type="scientific">Nocardia goodfellowii</name>
    <dbReference type="NCBI Taxonomy" id="882446"/>
    <lineage>
        <taxon>Bacteria</taxon>
        <taxon>Bacillati</taxon>
        <taxon>Actinomycetota</taxon>
        <taxon>Actinomycetes</taxon>
        <taxon>Mycobacteriales</taxon>
        <taxon>Nocardiaceae</taxon>
        <taxon>Nocardia</taxon>
    </lineage>
</organism>
<dbReference type="Gene3D" id="3.40.50.1820">
    <property type="entry name" value="alpha/beta hydrolase"/>
    <property type="match status" value="2"/>
</dbReference>
<dbReference type="Proteomes" id="UP001519325">
    <property type="component" value="Unassembled WGS sequence"/>
</dbReference>
<dbReference type="Pfam" id="PF13202">
    <property type="entry name" value="EF-hand_5"/>
    <property type="match status" value="3"/>
</dbReference>
<dbReference type="Gene3D" id="1.10.238.10">
    <property type="entry name" value="EF-hand"/>
    <property type="match status" value="1"/>
</dbReference>
<feature type="domain" description="EF-hand" evidence="1">
    <location>
        <begin position="472"/>
        <end position="507"/>
    </location>
</feature>
<dbReference type="Pfam" id="PF03583">
    <property type="entry name" value="LIP"/>
    <property type="match status" value="1"/>
</dbReference>
<dbReference type="InterPro" id="IPR029058">
    <property type="entry name" value="AB_hydrolase_fold"/>
</dbReference>
<gene>
    <name evidence="2" type="ORF">BJ987_006900</name>
</gene>
<dbReference type="InterPro" id="IPR005152">
    <property type="entry name" value="Lipase_secreted"/>
</dbReference>
<evidence type="ECO:0000313" key="2">
    <source>
        <dbReference type="EMBL" id="MBP2193999.1"/>
    </source>
</evidence>
<evidence type="ECO:0000313" key="3">
    <source>
        <dbReference type="Proteomes" id="UP001519325"/>
    </source>
</evidence>
<dbReference type="InterPro" id="IPR011992">
    <property type="entry name" value="EF-hand-dom_pair"/>
</dbReference>
<dbReference type="SUPFAM" id="SSF53474">
    <property type="entry name" value="alpha/beta-Hydrolases"/>
    <property type="match status" value="1"/>
</dbReference>
<sequence length="519" mass="55401">MRGTHAPGTVLRRTELPREHWPANAAAGYRVSYRGTDYAGRPQIVTASVFVPSGTPPADGWPVIGYAHGTTGLGTAAAPSRTGFLPLERDHIGGWLAGGNIVAATDYEGLAAPGPHPYFNGEAVADDVVDAVRAAHGIDHPVSPRWMVVGFSQGGHAALHVALMATGYAPELDFRGGVALCPPVYLSDLVVQLTQDPAAPLSPIVPILLAGLTTTHPLFDPTALLSGTGRGLLDRAKEATFVDMMRACAGVTNAAAGVVDITAEPTVQAVLTAATVPVARLDRPMFLAGADLDVIVPETLVDRYATASAGSGTPVHYVRCADAGHAQILDHKRHGAVDWARTRLEEDTSVEPAYRGFHAMDASHDGYLRRDDFEAFALRLVQALRHSPGTPTARAVRAGYLRLWLGISAADTNGDNRISAAEYRRWVHDRTAADFDTLLRPLAEAVLALVDTNGDGVLSREEFDTLCSACRMPRQLADREFQLLDTDHSGTIDVDEIIVGLREFCRGADAPGQWLFGHF</sequence>
<keyword evidence="3" id="KW-1185">Reference proteome</keyword>
<dbReference type="InterPro" id="IPR018247">
    <property type="entry name" value="EF_Hand_1_Ca_BS"/>
</dbReference>
<dbReference type="InterPro" id="IPR002048">
    <property type="entry name" value="EF_hand_dom"/>
</dbReference>
<dbReference type="PROSITE" id="PS00018">
    <property type="entry name" value="EF_HAND_1"/>
    <property type="match status" value="2"/>
</dbReference>
<dbReference type="SMART" id="SM00054">
    <property type="entry name" value="EFh"/>
    <property type="match status" value="3"/>
</dbReference>
<comment type="caution">
    <text evidence="2">The sequence shown here is derived from an EMBL/GenBank/DDBJ whole genome shotgun (WGS) entry which is preliminary data.</text>
</comment>
<dbReference type="SUPFAM" id="SSF47473">
    <property type="entry name" value="EF-hand"/>
    <property type="match status" value="1"/>
</dbReference>
<reference evidence="2 3" key="1">
    <citation type="submission" date="2021-03" db="EMBL/GenBank/DDBJ databases">
        <title>Sequencing the genomes of 1000 actinobacteria strains.</title>
        <authorList>
            <person name="Klenk H.-P."/>
        </authorList>
    </citation>
    <scope>NUCLEOTIDE SEQUENCE [LARGE SCALE GENOMIC DNA]</scope>
    <source>
        <strain evidence="2 3">DSM 45516</strain>
    </source>
</reference>
<dbReference type="CDD" id="cd00051">
    <property type="entry name" value="EFh"/>
    <property type="match status" value="2"/>
</dbReference>
<name>A0ABS4QQM5_9NOCA</name>
<evidence type="ECO:0000259" key="1">
    <source>
        <dbReference type="PROSITE" id="PS50222"/>
    </source>
</evidence>
<dbReference type="PROSITE" id="PS50222">
    <property type="entry name" value="EF_HAND_2"/>
    <property type="match status" value="1"/>
</dbReference>
<protein>
    <submittedName>
        <fullName evidence="2">Ca2+-binding EF-hand superfamily protein</fullName>
    </submittedName>
</protein>
<proteinExistence type="predicted"/>
<dbReference type="PANTHER" id="PTHR34853:SF1">
    <property type="entry name" value="LIPASE 5"/>
    <property type="match status" value="1"/>
</dbReference>